<dbReference type="InterPro" id="IPR036366">
    <property type="entry name" value="PGBDSf"/>
</dbReference>
<dbReference type="InterPro" id="IPR017853">
    <property type="entry name" value="GH"/>
</dbReference>
<dbReference type="GO" id="GO:0005975">
    <property type="term" value="P:carbohydrate metabolic process"/>
    <property type="evidence" value="ECO:0007669"/>
    <property type="project" value="InterPro"/>
</dbReference>
<reference evidence="3" key="1">
    <citation type="journal article" date="2019" name="Int. J. Syst. Evol. Microbiol.">
        <title>The Global Catalogue of Microorganisms (GCM) 10K type strain sequencing project: providing services to taxonomists for standard genome sequencing and annotation.</title>
        <authorList>
            <consortium name="The Broad Institute Genomics Platform"/>
            <consortium name="The Broad Institute Genome Sequencing Center for Infectious Disease"/>
            <person name="Wu L."/>
            <person name="Ma J."/>
        </authorList>
    </citation>
    <scope>NUCLEOTIDE SEQUENCE [LARGE SCALE GENOMIC DNA]</scope>
    <source>
        <strain evidence="3">CGMCC 1.14993</strain>
    </source>
</reference>
<feature type="domain" description="GH18" evidence="1">
    <location>
        <begin position="88"/>
        <end position="410"/>
    </location>
</feature>
<dbReference type="InterPro" id="IPR001223">
    <property type="entry name" value="Glyco_hydro18_cat"/>
</dbReference>
<dbReference type="InterPro" id="IPR029070">
    <property type="entry name" value="Chitinase_insertion_sf"/>
</dbReference>
<dbReference type="AlphaFoldDB" id="A0A8J3EU21"/>
<evidence type="ECO:0000313" key="3">
    <source>
        <dbReference type="Proteomes" id="UP000626244"/>
    </source>
</evidence>
<dbReference type="RefSeq" id="WP_235821375.1">
    <property type="nucleotide sequence ID" value="NZ_NETJ01000002.1"/>
</dbReference>
<evidence type="ECO:0000259" key="1">
    <source>
        <dbReference type="PROSITE" id="PS51910"/>
    </source>
</evidence>
<dbReference type="EMBL" id="BMHB01000001">
    <property type="protein sequence ID" value="GGI10942.1"/>
    <property type="molecule type" value="Genomic_DNA"/>
</dbReference>
<evidence type="ECO:0000313" key="2">
    <source>
        <dbReference type="EMBL" id="GGI10942.1"/>
    </source>
</evidence>
<dbReference type="Gene3D" id="3.10.50.10">
    <property type="match status" value="1"/>
</dbReference>
<dbReference type="InterPro" id="IPR011583">
    <property type="entry name" value="Chitinase_II/V-like_cat"/>
</dbReference>
<dbReference type="GO" id="GO:0008061">
    <property type="term" value="F:chitin binding"/>
    <property type="evidence" value="ECO:0007669"/>
    <property type="project" value="InterPro"/>
</dbReference>
<proteinExistence type="predicted"/>
<dbReference type="SUPFAM" id="SSF51445">
    <property type="entry name" value="(Trans)glycosidases"/>
    <property type="match status" value="1"/>
</dbReference>
<keyword evidence="3" id="KW-1185">Reference proteome</keyword>
<dbReference type="SUPFAM" id="SSF47090">
    <property type="entry name" value="PGBD-like"/>
    <property type="match status" value="2"/>
</dbReference>
<dbReference type="InterPro" id="IPR036365">
    <property type="entry name" value="PGBD-like_sf"/>
</dbReference>
<dbReference type="Proteomes" id="UP000626244">
    <property type="component" value="Unassembled WGS sequence"/>
</dbReference>
<dbReference type="Gene3D" id="3.20.20.80">
    <property type="entry name" value="Glycosidases"/>
    <property type="match status" value="1"/>
</dbReference>
<sequence length="568" mass="63322">MELFKRYEIKQINGETTIIVHLSPFLEEFSSEFGTTSVKKIINLKKSAIEYIQQNVPQIKTATISIVAGSFILASFPMKSSAHSANFNMSYLYFGNTDSYLSQIDQTKGNLNLVAPSFFDINPDGTLKVTNQFSEKLVSEVHKRNMKVVPFLSNHWDRELGRTALANREALSSQIASFIMKNNLDGVNVDIENVTDDDRDAFTDLVKLLRNKLPKDKEVSVAVAANPYGWTQGWHGSYDYKALASYADYLFIMAYDEHYQGGTAGPVASRDWVDKSIQYALNQGVSKDKIVLGVPFFGRYWKDGSAVGGYGVGVNQVESLISKYNGVVSYDLTKQSPKATITIKSGDPLPVIHGRTLQPGTYVFWYENLTSLKAKVDLVHKYDLKGTGSWSLGDENTAIWSNYKRWMTTHDEKVTPPPPAKATTTYPTLKIGSKGESVKKLQTALKKHRFYFGTVTGLYDAKTKNAVTTFQKKYHLKIDGIAGKQVQTKLYSLQTPEVFATLKPGSKGKSVTDLQNALKKLGFYTGSTHGIYDSKTKQAVTNFQKKYKLKVDGIAGKETQTKLFGLVK</sequence>
<dbReference type="PANTHER" id="PTHR46066">
    <property type="entry name" value="CHITINASE DOMAIN-CONTAINING PROTEIN 1 FAMILY MEMBER"/>
    <property type="match status" value="1"/>
</dbReference>
<dbReference type="PANTHER" id="PTHR46066:SF2">
    <property type="entry name" value="CHITINASE DOMAIN-CONTAINING PROTEIN 1"/>
    <property type="match status" value="1"/>
</dbReference>
<dbReference type="Pfam" id="PF01471">
    <property type="entry name" value="PG_binding_1"/>
    <property type="match status" value="2"/>
</dbReference>
<dbReference type="SMART" id="SM00636">
    <property type="entry name" value="Glyco_18"/>
    <property type="match status" value="1"/>
</dbReference>
<dbReference type="InterPro" id="IPR002477">
    <property type="entry name" value="Peptidoglycan-bd-like"/>
</dbReference>
<gene>
    <name evidence="2" type="ORF">GCM10007380_05340</name>
</gene>
<dbReference type="Pfam" id="PF00704">
    <property type="entry name" value="Glyco_hydro_18"/>
    <property type="match status" value="1"/>
</dbReference>
<dbReference type="PROSITE" id="PS51910">
    <property type="entry name" value="GH18_2"/>
    <property type="match status" value="1"/>
</dbReference>
<organism evidence="2 3">
    <name type="scientific">Gottfriedia solisilvae</name>
    <dbReference type="NCBI Taxonomy" id="1516104"/>
    <lineage>
        <taxon>Bacteria</taxon>
        <taxon>Bacillati</taxon>
        <taxon>Bacillota</taxon>
        <taxon>Bacilli</taxon>
        <taxon>Bacillales</taxon>
        <taxon>Bacillaceae</taxon>
        <taxon>Gottfriedia</taxon>
    </lineage>
</organism>
<protein>
    <recommendedName>
        <fullName evidence="1">GH18 domain-containing protein</fullName>
    </recommendedName>
</protein>
<comment type="caution">
    <text evidence="2">The sequence shown here is derived from an EMBL/GenBank/DDBJ whole genome shotgun (WGS) entry which is preliminary data.</text>
</comment>
<dbReference type="Gene3D" id="1.10.101.10">
    <property type="entry name" value="PGBD-like superfamily/PGBD"/>
    <property type="match status" value="2"/>
</dbReference>
<accession>A0A8J3EU21</accession>
<name>A0A8J3EU21_9BACI</name>